<keyword evidence="2" id="KW-0812">Transmembrane</keyword>
<sequence length="154" mass="18601">MKTELKDRLRELRRERGYSQQDIARELNISRQAISKWENGKSYPDLDNLFLLSTFYNVPLDHFFCSDIRQNKVKSKKKYIILFIGIIAGYFMSPFGVIILLILFFYTKKADNYRLLIYIFLFIALLRNFNDLYDLWIFNSPQNRIYELEEIVEE</sequence>
<evidence type="ECO:0000259" key="3">
    <source>
        <dbReference type="PROSITE" id="PS50943"/>
    </source>
</evidence>
<keyword evidence="1" id="KW-0238">DNA-binding</keyword>
<accession>A0ABY2T6Y8</accession>
<feature type="domain" description="HTH cro/C1-type" evidence="3">
    <location>
        <begin position="9"/>
        <end position="63"/>
    </location>
</feature>
<keyword evidence="2" id="KW-1133">Transmembrane helix</keyword>
<evidence type="ECO:0000256" key="1">
    <source>
        <dbReference type="ARBA" id="ARBA00023125"/>
    </source>
</evidence>
<dbReference type="InterPro" id="IPR010982">
    <property type="entry name" value="Lambda_DNA-bd_dom_sf"/>
</dbReference>
<dbReference type="Pfam" id="PF01381">
    <property type="entry name" value="HTH_3"/>
    <property type="match status" value="1"/>
</dbReference>
<protein>
    <submittedName>
        <fullName evidence="4">Helix-turn-helix transcriptional regulator</fullName>
    </submittedName>
</protein>
<name>A0ABY2T6Y8_9BACI</name>
<dbReference type="Proteomes" id="UP000308539">
    <property type="component" value="Unassembled WGS sequence"/>
</dbReference>
<dbReference type="PROSITE" id="PS50943">
    <property type="entry name" value="HTH_CROC1"/>
    <property type="match status" value="1"/>
</dbReference>
<dbReference type="SMART" id="SM00530">
    <property type="entry name" value="HTH_XRE"/>
    <property type="match status" value="1"/>
</dbReference>
<keyword evidence="2" id="KW-0472">Membrane</keyword>
<dbReference type="PANTHER" id="PTHR46558">
    <property type="entry name" value="TRACRIPTIONAL REGULATORY PROTEIN-RELATED-RELATED"/>
    <property type="match status" value="1"/>
</dbReference>
<dbReference type="CDD" id="cd00093">
    <property type="entry name" value="HTH_XRE"/>
    <property type="match status" value="1"/>
</dbReference>
<gene>
    <name evidence="4" type="ORF">FC752_17245</name>
</gene>
<evidence type="ECO:0000313" key="4">
    <source>
        <dbReference type="EMBL" id="TKI59886.1"/>
    </source>
</evidence>
<dbReference type="InterPro" id="IPR001387">
    <property type="entry name" value="Cro/C1-type_HTH"/>
</dbReference>
<evidence type="ECO:0000256" key="2">
    <source>
        <dbReference type="SAM" id="Phobius"/>
    </source>
</evidence>
<dbReference type="PANTHER" id="PTHR46558:SF4">
    <property type="entry name" value="DNA-BIDING PHAGE PROTEIN"/>
    <property type="match status" value="1"/>
</dbReference>
<comment type="caution">
    <text evidence="4">The sequence shown here is derived from an EMBL/GenBank/DDBJ whole genome shotgun (WGS) entry which is preliminary data.</text>
</comment>
<feature type="transmembrane region" description="Helical" evidence="2">
    <location>
        <begin position="79"/>
        <end position="106"/>
    </location>
</feature>
<dbReference type="SUPFAM" id="SSF47413">
    <property type="entry name" value="lambda repressor-like DNA-binding domains"/>
    <property type="match status" value="1"/>
</dbReference>
<dbReference type="RefSeq" id="WP_025219233.1">
    <property type="nucleotide sequence ID" value="NZ_CP006837.1"/>
</dbReference>
<proteinExistence type="predicted"/>
<reference evidence="4 5" key="1">
    <citation type="submission" date="2019-04" db="EMBL/GenBank/DDBJ databases">
        <title>Lysinibacillus genome sequencing.</title>
        <authorList>
            <person name="Dunlap C."/>
        </authorList>
    </citation>
    <scope>NUCLEOTIDE SEQUENCE [LARGE SCALE GENOMIC DNA]</scope>
    <source>
        <strain evidence="4 5">NBRC 109424</strain>
    </source>
</reference>
<dbReference type="Gene3D" id="1.10.260.40">
    <property type="entry name" value="lambda repressor-like DNA-binding domains"/>
    <property type="match status" value="1"/>
</dbReference>
<evidence type="ECO:0000313" key="5">
    <source>
        <dbReference type="Proteomes" id="UP000308539"/>
    </source>
</evidence>
<dbReference type="EMBL" id="SZPV01000037">
    <property type="protein sequence ID" value="TKI59886.1"/>
    <property type="molecule type" value="Genomic_DNA"/>
</dbReference>
<keyword evidence="5" id="KW-1185">Reference proteome</keyword>
<feature type="transmembrane region" description="Helical" evidence="2">
    <location>
        <begin position="112"/>
        <end position="129"/>
    </location>
</feature>
<organism evidence="4 5">
    <name type="scientific">Lysinibacillus varians</name>
    <dbReference type="NCBI Taxonomy" id="1145276"/>
    <lineage>
        <taxon>Bacteria</taxon>
        <taxon>Bacillati</taxon>
        <taxon>Bacillota</taxon>
        <taxon>Bacilli</taxon>
        <taxon>Bacillales</taxon>
        <taxon>Bacillaceae</taxon>
        <taxon>Lysinibacillus</taxon>
    </lineage>
</organism>